<dbReference type="STRING" id="1801726.A3H02_01720"/>
<dbReference type="InterPro" id="IPR022911">
    <property type="entry name" value="Phe_tRNA_ligase_alpha1_bac"/>
</dbReference>
<dbReference type="GO" id="GO:0000049">
    <property type="term" value="F:tRNA binding"/>
    <property type="evidence" value="ECO:0007669"/>
    <property type="project" value="InterPro"/>
</dbReference>
<dbReference type="CDD" id="cd00496">
    <property type="entry name" value="PheRS_alpha_core"/>
    <property type="match status" value="1"/>
</dbReference>
<evidence type="ECO:0000256" key="7">
    <source>
        <dbReference type="ARBA" id="ARBA00022741"/>
    </source>
</evidence>
<evidence type="ECO:0000313" key="15">
    <source>
        <dbReference type="EMBL" id="OGZ31777.1"/>
    </source>
</evidence>
<sequence>MMDIRKLEKQTLEQIEKTSDENGLRIFEKQWLGPKGKIRELFRELKNFEPEERKKIGGEINLLKKELTAALEKKRTGAEKEKQGFVLEKEWLDATRPVKPAEIGHIHLLTSALKDIALIFKNLGFDSVSGPDIETEWNNFDALNIPAYHPARETADTFWLNQMSNVKSQKLLLRTHTSPSQIRHLLSHKPPCRIVSPGKVYRFEAIDASHNIEFWQLEGLAVDKNINFANLLDILRTFLKEFFKEKNLKIRIRPSYYPFVEPGIDIDLSFDGKKWIEAAGAGMVHPNVLKNTKLNPEGWQGIAFGIGVDRLIMLKHKIPDIRLLHSADLRFLKQF</sequence>
<dbReference type="InterPro" id="IPR010978">
    <property type="entry name" value="tRNA-bd_arm"/>
</dbReference>
<keyword evidence="11 13" id="KW-0030">Aminoacyl-tRNA synthetase</keyword>
<evidence type="ECO:0000256" key="5">
    <source>
        <dbReference type="ARBA" id="ARBA00022598"/>
    </source>
</evidence>
<comment type="subcellular location">
    <subcellularLocation>
        <location evidence="1 13">Cytoplasm</location>
    </subcellularLocation>
</comment>
<reference evidence="15 16" key="1">
    <citation type="journal article" date="2016" name="Nat. Commun.">
        <title>Thousands of microbial genomes shed light on interconnected biogeochemical processes in an aquifer system.</title>
        <authorList>
            <person name="Anantharaman K."/>
            <person name="Brown C.T."/>
            <person name="Hug L.A."/>
            <person name="Sharon I."/>
            <person name="Castelle C.J."/>
            <person name="Probst A.J."/>
            <person name="Thomas B.C."/>
            <person name="Singh A."/>
            <person name="Wilkins M.J."/>
            <person name="Karaoz U."/>
            <person name="Brodie E.L."/>
            <person name="Williams K.H."/>
            <person name="Hubbard S.S."/>
            <person name="Banfield J.F."/>
        </authorList>
    </citation>
    <scope>NUCLEOTIDE SEQUENCE [LARGE SCALE GENOMIC DNA]</scope>
</reference>
<evidence type="ECO:0000256" key="3">
    <source>
        <dbReference type="ARBA" id="ARBA00011209"/>
    </source>
</evidence>
<dbReference type="GO" id="GO:0005737">
    <property type="term" value="C:cytoplasm"/>
    <property type="evidence" value="ECO:0007669"/>
    <property type="project" value="UniProtKB-SubCell"/>
</dbReference>
<keyword evidence="8 13" id="KW-0067">ATP-binding</keyword>
<evidence type="ECO:0000256" key="12">
    <source>
        <dbReference type="ARBA" id="ARBA00049255"/>
    </source>
</evidence>
<keyword evidence="6 13" id="KW-0479">Metal-binding</keyword>
<proteinExistence type="inferred from homology"/>
<dbReference type="PANTHER" id="PTHR11538:SF41">
    <property type="entry name" value="PHENYLALANINE--TRNA LIGASE, MITOCHONDRIAL"/>
    <property type="match status" value="1"/>
</dbReference>
<dbReference type="PANTHER" id="PTHR11538">
    <property type="entry name" value="PHENYLALANYL-TRNA SYNTHETASE"/>
    <property type="match status" value="1"/>
</dbReference>
<accession>A0A1G2F1G4</accession>
<dbReference type="Proteomes" id="UP000176787">
    <property type="component" value="Unassembled WGS sequence"/>
</dbReference>
<evidence type="ECO:0000256" key="1">
    <source>
        <dbReference type="ARBA" id="ARBA00004496"/>
    </source>
</evidence>
<dbReference type="InterPro" id="IPR004188">
    <property type="entry name" value="Phe-tRNA_ligase_II_N"/>
</dbReference>
<dbReference type="GO" id="GO:0006432">
    <property type="term" value="P:phenylalanyl-tRNA aminoacylation"/>
    <property type="evidence" value="ECO:0007669"/>
    <property type="project" value="UniProtKB-UniRule"/>
</dbReference>
<evidence type="ECO:0000256" key="2">
    <source>
        <dbReference type="ARBA" id="ARBA00010207"/>
    </source>
</evidence>
<comment type="catalytic activity">
    <reaction evidence="12 13">
        <text>tRNA(Phe) + L-phenylalanine + ATP = L-phenylalanyl-tRNA(Phe) + AMP + diphosphate + H(+)</text>
        <dbReference type="Rhea" id="RHEA:19413"/>
        <dbReference type="Rhea" id="RHEA-COMP:9668"/>
        <dbReference type="Rhea" id="RHEA-COMP:9699"/>
        <dbReference type="ChEBI" id="CHEBI:15378"/>
        <dbReference type="ChEBI" id="CHEBI:30616"/>
        <dbReference type="ChEBI" id="CHEBI:33019"/>
        <dbReference type="ChEBI" id="CHEBI:58095"/>
        <dbReference type="ChEBI" id="CHEBI:78442"/>
        <dbReference type="ChEBI" id="CHEBI:78531"/>
        <dbReference type="ChEBI" id="CHEBI:456215"/>
        <dbReference type="EC" id="6.1.1.20"/>
    </reaction>
</comment>
<evidence type="ECO:0000313" key="16">
    <source>
        <dbReference type="Proteomes" id="UP000176787"/>
    </source>
</evidence>
<dbReference type="SUPFAM" id="SSF55681">
    <property type="entry name" value="Class II aaRS and biotin synthetases"/>
    <property type="match status" value="1"/>
</dbReference>
<keyword evidence="9 13" id="KW-0460">Magnesium</keyword>
<dbReference type="EC" id="6.1.1.20" evidence="13"/>
<dbReference type="InterPro" id="IPR045864">
    <property type="entry name" value="aa-tRNA-synth_II/BPL/LPL"/>
</dbReference>
<feature type="domain" description="Aminoacyl-transfer RNA synthetases class-II family profile" evidence="14">
    <location>
        <begin position="119"/>
        <end position="314"/>
    </location>
</feature>
<evidence type="ECO:0000256" key="13">
    <source>
        <dbReference type="HAMAP-Rule" id="MF_00281"/>
    </source>
</evidence>
<protein>
    <recommendedName>
        <fullName evidence="13">Phenylalanine--tRNA ligase alpha subunit</fullName>
        <ecNumber evidence="13">6.1.1.20</ecNumber>
    </recommendedName>
    <alternativeName>
        <fullName evidence="13">Phenylalanyl-tRNA synthetase alpha subunit</fullName>
        <shortName evidence="13">PheRS</shortName>
    </alternativeName>
</protein>
<dbReference type="InterPro" id="IPR002319">
    <property type="entry name" value="Phenylalanyl-tRNA_Synthase"/>
</dbReference>
<evidence type="ECO:0000256" key="10">
    <source>
        <dbReference type="ARBA" id="ARBA00022917"/>
    </source>
</evidence>
<dbReference type="AlphaFoldDB" id="A0A1G2F1G4"/>
<keyword evidence="5 13" id="KW-0436">Ligase</keyword>
<comment type="subunit">
    <text evidence="3 13">Tetramer of two alpha and two beta subunits.</text>
</comment>
<dbReference type="GO" id="GO:0000287">
    <property type="term" value="F:magnesium ion binding"/>
    <property type="evidence" value="ECO:0007669"/>
    <property type="project" value="UniProtKB-UniRule"/>
</dbReference>
<evidence type="ECO:0000256" key="4">
    <source>
        <dbReference type="ARBA" id="ARBA00022490"/>
    </source>
</evidence>
<keyword evidence="7 13" id="KW-0547">Nucleotide-binding</keyword>
<dbReference type="EMBL" id="MHMS01000022">
    <property type="protein sequence ID" value="OGZ31777.1"/>
    <property type="molecule type" value="Genomic_DNA"/>
</dbReference>
<evidence type="ECO:0000259" key="14">
    <source>
        <dbReference type="PROSITE" id="PS50862"/>
    </source>
</evidence>
<keyword evidence="10 13" id="KW-0648">Protein biosynthesis</keyword>
<dbReference type="InterPro" id="IPR004529">
    <property type="entry name" value="Phe-tRNA-synth_IIc_asu"/>
</dbReference>
<evidence type="ECO:0000256" key="8">
    <source>
        <dbReference type="ARBA" id="ARBA00022840"/>
    </source>
</evidence>
<dbReference type="Pfam" id="PF02912">
    <property type="entry name" value="Phe_tRNA-synt_N"/>
    <property type="match status" value="1"/>
</dbReference>
<dbReference type="Gene3D" id="3.30.930.10">
    <property type="entry name" value="Bira Bifunctional Protein, Domain 2"/>
    <property type="match status" value="1"/>
</dbReference>
<gene>
    <name evidence="13" type="primary">pheS</name>
    <name evidence="15" type="ORF">A3H02_01720</name>
</gene>
<dbReference type="NCBIfam" id="TIGR00468">
    <property type="entry name" value="pheS"/>
    <property type="match status" value="1"/>
</dbReference>
<comment type="cofactor">
    <cofactor evidence="13">
        <name>Mg(2+)</name>
        <dbReference type="ChEBI" id="CHEBI:18420"/>
    </cofactor>
    <text evidence="13">Binds 2 magnesium ions per tetramer.</text>
</comment>
<dbReference type="HAMAP" id="MF_00281">
    <property type="entry name" value="Phe_tRNA_synth_alpha1"/>
    <property type="match status" value="1"/>
</dbReference>
<dbReference type="PROSITE" id="PS50862">
    <property type="entry name" value="AA_TRNA_LIGASE_II"/>
    <property type="match status" value="1"/>
</dbReference>
<dbReference type="SUPFAM" id="SSF46589">
    <property type="entry name" value="tRNA-binding arm"/>
    <property type="match status" value="1"/>
</dbReference>
<evidence type="ECO:0000256" key="9">
    <source>
        <dbReference type="ARBA" id="ARBA00022842"/>
    </source>
</evidence>
<dbReference type="GO" id="GO:0004826">
    <property type="term" value="F:phenylalanine-tRNA ligase activity"/>
    <property type="evidence" value="ECO:0007669"/>
    <property type="project" value="UniProtKB-UniRule"/>
</dbReference>
<name>A0A1G2F1G4_9BACT</name>
<comment type="caution">
    <text evidence="15">The sequence shown here is derived from an EMBL/GenBank/DDBJ whole genome shotgun (WGS) entry which is preliminary data.</text>
</comment>
<evidence type="ECO:0000256" key="11">
    <source>
        <dbReference type="ARBA" id="ARBA00023146"/>
    </source>
</evidence>
<dbReference type="Pfam" id="PF01409">
    <property type="entry name" value="tRNA-synt_2d"/>
    <property type="match status" value="1"/>
</dbReference>
<feature type="binding site" evidence="13">
    <location>
        <position position="261"/>
    </location>
    <ligand>
        <name>Mg(2+)</name>
        <dbReference type="ChEBI" id="CHEBI:18420"/>
        <note>shared with beta subunit</note>
    </ligand>
</feature>
<evidence type="ECO:0000256" key="6">
    <source>
        <dbReference type="ARBA" id="ARBA00022723"/>
    </source>
</evidence>
<organism evidence="15 16">
    <name type="scientific">Candidatus Niyogibacteria bacterium RIFCSPLOWO2_12_FULL_41_13</name>
    <dbReference type="NCBI Taxonomy" id="1801726"/>
    <lineage>
        <taxon>Bacteria</taxon>
        <taxon>Candidatus Niyogiibacteriota</taxon>
    </lineage>
</organism>
<comment type="similarity">
    <text evidence="2 13">Belongs to the class-II aminoacyl-tRNA synthetase family. Phe-tRNA synthetase alpha subunit type 1 subfamily.</text>
</comment>
<dbReference type="InterPro" id="IPR006195">
    <property type="entry name" value="aa-tRNA-synth_II"/>
</dbReference>
<keyword evidence="4 13" id="KW-0963">Cytoplasm</keyword>
<dbReference type="GO" id="GO:0005524">
    <property type="term" value="F:ATP binding"/>
    <property type="evidence" value="ECO:0007669"/>
    <property type="project" value="UniProtKB-UniRule"/>
</dbReference>